<name>A0ABU0QE06_STRAH</name>
<accession>A0ABU0QE06</accession>
<proteinExistence type="predicted"/>
<evidence type="ECO:0000313" key="2">
    <source>
        <dbReference type="Proteomes" id="UP001243364"/>
    </source>
</evidence>
<dbReference type="EMBL" id="JAUSYA010000001">
    <property type="protein sequence ID" value="MDQ0688892.1"/>
    <property type="molecule type" value="Genomic_DNA"/>
</dbReference>
<sequence length="43" mass="4323">MTVPIALCLAQQGEPALRAARSSVAGQQAARDIAGGLLPSGIY</sequence>
<keyword evidence="2" id="KW-1185">Reference proteome</keyword>
<comment type="caution">
    <text evidence="1">The sequence shown here is derived from an EMBL/GenBank/DDBJ whole genome shotgun (WGS) entry which is preliminary data.</text>
</comment>
<gene>
    <name evidence="1" type="ORF">QFZ56_007855</name>
</gene>
<protein>
    <submittedName>
        <fullName evidence="1">Uncharacterized protein</fullName>
    </submittedName>
</protein>
<dbReference type="Proteomes" id="UP001243364">
    <property type="component" value="Unassembled WGS sequence"/>
</dbReference>
<evidence type="ECO:0000313" key="1">
    <source>
        <dbReference type="EMBL" id="MDQ0688892.1"/>
    </source>
</evidence>
<organism evidence="1 2">
    <name type="scientific">Streptomyces achromogenes</name>
    <dbReference type="NCBI Taxonomy" id="67255"/>
    <lineage>
        <taxon>Bacteria</taxon>
        <taxon>Bacillati</taxon>
        <taxon>Actinomycetota</taxon>
        <taxon>Actinomycetes</taxon>
        <taxon>Kitasatosporales</taxon>
        <taxon>Streptomycetaceae</taxon>
        <taxon>Streptomyces</taxon>
    </lineage>
</organism>
<dbReference type="RefSeq" id="WP_307049685.1">
    <property type="nucleotide sequence ID" value="NZ_JAUSYA010000001.1"/>
</dbReference>
<reference evidence="1 2" key="1">
    <citation type="submission" date="2023-07" db="EMBL/GenBank/DDBJ databases">
        <title>Comparative genomics of wheat-associated soil bacteria to identify genetic determinants of phenazine resistance.</title>
        <authorList>
            <person name="Mouncey N."/>
        </authorList>
    </citation>
    <scope>NUCLEOTIDE SEQUENCE [LARGE SCALE GENOMIC DNA]</scope>
    <source>
        <strain evidence="1 2">W4I19-2</strain>
    </source>
</reference>